<evidence type="ECO:0000256" key="10">
    <source>
        <dbReference type="ARBA" id="ARBA00023225"/>
    </source>
</evidence>
<keyword evidence="4" id="KW-0813">Transport</keyword>
<dbReference type="GO" id="GO:0044781">
    <property type="term" value="P:bacterial-type flagellum organization"/>
    <property type="evidence" value="ECO:0007669"/>
    <property type="project" value="UniProtKB-KW"/>
</dbReference>
<dbReference type="AlphaFoldDB" id="D9RA19"/>
<dbReference type="Pfam" id="PF02050">
    <property type="entry name" value="FliJ"/>
    <property type="match status" value="1"/>
</dbReference>
<keyword evidence="10" id="KW-1006">Bacterial flagellum protein export</keyword>
<keyword evidence="5" id="KW-1003">Cell membrane</keyword>
<dbReference type="OrthoDB" id="2087173at2"/>
<dbReference type="GO" id="GO:0006935">
    <property type="term" value="P:chemotaxis"/>
    <property type="evidence" value="ECO:0007669"/>
    <property type="project" value="UniProtKB-KW"/>
</dbReference>
<evidence type="ECO:0000256" key="5">
    <source>
        <dbReference type="ARBA" id="ARBA00022475"/>
    </source>
</evidence>
<dbReference type="GO" id="GO:0009288">
    <property type="term" value="C:bacterial-type flagellum"/>
    <property type="evidence" value="ECO:0007669"/>
    <property type="project" value="InterPro"/>
</dbReference>
<evidence type="ECO:0000256" key="3">
    <source>
        <dbReference type="ARBA" id="ARBA00020392"/>
    </source>
</evidence>
<keyword evidence="9" id="KW-0472">Membrane</keyword>
<dbReference type="STRING" id="610130.Closa_3465"/>
<dbReference type="HOGENOM" id="CLU_139638_4_0_9"/>
<dbReference type="KEGG" id="csh:Closa_3465"/>
<gene>
    <name evidence="11" type="ordered locus">Closa_3465</name>
</gene>
<sequence>MKKFNFPLDTVLNYKDQALDNLKSEHAQILARVTQQENKINRMADQRNTACARFKEEAQTGISINAMREYETYITHMEKKILTEQGVLLTLKKKEEQKRAQVVEARKEKVSIEKLKEKKLMLYNKEVQRSEELFIEEFVSNTMSVRNSR</sequence>
<dbReference type="GO" id="GO:0005886">
    <property type="term" value="C:plasma membrane"/>
    <property type="evidence" value="ECO:0007669"/>
    <property type="project" value="UniProtKB-SubCell"/>
</dbReference>
<keyword evidence="11" id="KW-0969">Cilium</keyword>
<keyword evidence="11" id="KW-0282">Flagellum</keyword>
<keyword evidence="6" id="KW-0145">Chemotaxis</keyword>
<dbReference type="InterPro" id="IPR012823">
    <property type="entry name" value="Flagell_FliJ"/>
</dbReference>
<keyword evidence="7" id="KW-1005">Bacterial flagellum biogenesis</keyword>
<keyword evidence="12" id="KW-1185">Reference proteome</keyword>
<dbReference type="EMBL" id="CP002109">
    <property type="protein sequence ID" value="ADL05991.1"/>
    <property type="molecule type" value="Genomic_DNA"/>
</dbReference>
<evidence type="ECO:0000256" key="2">
    <source>
        <dbReference type="ARBA" id="ARBA00010004"/>
    </source>
</evidence>
<name>D9RA19_LACSW</name>
<keyword evidence="11" id="KW-0966">Cell projection</keyword>
<protein>
    <recommendedName>
        <fullName evidence="3">Flagellar FliJ protein</fullName>
    </recommendedName>
</protein>
<evidence type="ECO:0000256" key="7">
    <source>
        <dbReference type="ARBA" id="ARBA00022795"/>
    </source>
</evidence>
<dbReference type="eggNOG" id="COG2882">
    <property type="taxonomic scope" value="Bacteria"/>
</dbReference>
<organism evidence="11 12">
    <name type="scientific">Lacrimispora saccharolytica (strain ATCC 35040 / DSM 2544 / NRCC 2533 / WM1)</name>
    <name type="common">Clostridium saccharolyticum</name>
    <dbReference type="NCBI Taxonomy" id="610130"/>
    <lineage>
        <taxon>Bacteria</taxon>
        <taxon>Bacillati</taxon>
        <taxon>Bacillota</taxon>
        <taxon>Clostridia</taxon>
        <taxon>Lachnospirales</taxon>
        <taxon>Lachnospiraceae</taxon>
        <taxon>Lacrimispora</taxon>
    </lineage>
</organism>
<comment type="similarity">
    <text evidence="2">Belongs to the FliJ family.</text>
</comment>
<dbReference type="InterPro" id="IPR053716">
    <property type="entry name" value="Flag_assembly_chemotaxis_eff"/>
</dbReference>
<evidence type="ECO:0000313" key="11">
    <source>
        <dbReference type="EMBL" id="ADL05991.1"/>
    </source>
</evidence>
<evidence type="ECO:0000256" key="4">
    <source>
        <dbReference type="ARBA" id="ARBA00022448"/>
    </source>
</evidence>
<evidence type="ECO:0000256" key="8">
    <source>
        <dbReference type="ARBA" id="ARBA00022927"/>
    </source>
</evidence>
<accession>D9RA19</accession>
<evidence type="ECO:0000313" key="12">
    <source>
        <dbReference type="Proteomes" id="UP000001662"/>
    </source>
</evidence>
<dbReference type="PaxDb" id="610130-Closa_3465"/>
<dbReference type="GO" id="GO:0071973">
    <property type="term" value="P:bacterial-type flagellum-dependent cell motility"/>
    <property type="evidence" value="ECO:0007669"/>
    <property type="project" value="InterPro"/>
</dbReference>
<reference evidence="11" key="1">
    <citation type="submission" date="2010-07" db="EMBL/GenBank/DDBJ databases">
        <title>Complete sequence of Clostridium saccharolyticum WM1.</title>
        <authorList>
            <consortium name="US DOE Joint Genome Institute"/>
            <person name="Lucas S."/>
            <person name="Copeland A."/>
            <person name="Lapidus A."/>
            <person name="Cheng J.-F."/>
            <person name="Bruce D."/>
            <person name="Goodwin L."/>
            <person name="Pitluck S."/>
            <person name="Chertkov O."/>
            <person name="Detter J.C."/>
            <person name="Han C."/>
            <person name="Tapia R."/>
            <person name="Land M."/>
            <person name="Hauser L."/>
            <person name="Chang Y.-J."/>
            <person name="Jeffries C."/>
            <person name="Kyrpides N."/>
            <person name="Ivanova N."/>
            <person name="Mikhailova N."/>
            <person name="Mouttaki H."/>
            <person name="Lin L."/>
            <person name="Zhou J."/>
            <person name="Hemme C.L."/>
            <person name="Woyke T."/>
        </authorList>
    </citation>
    <scope>NUCLEOTIDE SEQUENCE [LARGE SCALE GENOMIC DNA]</scope>
    <source>
        <strain evidence="11">WM1</strain>
    </source>
</reference>
<dbReference type="RefSeq" id="WP_013274057.1">
    <property type="nucleotide sequence ID" value="NC_014376.1"/>
</dbReference>
<dbReference type="GO" id="GO:0015031">
    <property type="term" value="P:protein transport"/>
    <property type="evidence" value="ECO:0007669"/>
    <property type="project" value="UniProtKB-KW"/>
</dbReference>
<evidence type="ECO:0000256" key="6">
    <source>
        <dbReference type="ARBA" id="ARBA00022500"/>
    </source>
</evidence>
<evidence type="ECO:0000256" key="9">
    <source>
        <dbReference type="ARBA" id="ARBA00023136"/>
    </source>
</evidence>
<keyword evidence="8" id="KW-0653">Protein transport</keyword>
<dbReference type="Proteomes" id="UP000001662">
    <property type="component" value="Chromosome"/>
</dbReference>
<proteinExistence type="inferred from homology"/>
<comment type="subcellular location">
    <subcellularLocation>
        <location evidence="1">Cell membrane</location>
        <topology evidence="1">Peripheral membrane protein</topology>
        <orientation evidence="1">Cytoplasmic side</orientation>
    </subcellularLocation>
</comment>
<dbReference type="NCBIfam" id="TIGR02473">
    <property type="entry name" value="flagell_FliJ"/>
    <property type="match status" value="1"/>
</dbReference>
<dbReference type="Gene3D" id="1.10.287.1700">
    <property type="match status" value="1"/>
</dbReference>
<evidence type="ECO:0000256" key="1">
    <source>
        <dbReference type="ARBA" id="ARBA00004413"/>
    </source>
</evidence>